<dbReference type="EMBL" id="KQ434943">
    <property type="protein sequence ID" value="KZC12248.1"/>
    <property type="molecule type" value="Genomic_DNA"/>
</dbReference>
<proteinExistence type="predicted"/>
<reference evidence="1 2" key="1">
    <citation type="submission" date="2015-07" db="EMBL/GenBank/DDBJ databases">
        <title>The genome of Dufourea novaeangliae.</title>
        <authorList>
            <person name="Pan H."/>
            <person name="Kapheim K."/>
        </authorList>
    </citation>
    <scope>NUCLEOTIDE SEQUENCE [LARGE SCALE GENOMIC DNA]</scope>
    <source>
        <strain evidence="1">0120121106</strain>
        <tissue evidence="1">Whole body</tissue>
    </source>
</reference>
<organism evidence="1 2">
    <name type="scientific">Dufourea novaeangliae</name>
    <name type="common">Sweat bee</name>
    <dbReference type="NCBI Taxonomy" id="178035"/>
    <lineage>
        <taxon>Eukaryota</taxon>
        <taxon>Metazoa</taxon>
        <taxon>Ecdysozoa</taxon>
        <taxon>Arthropoda</taxon>
        <taxon>Hexapoda</taxon>
        <taxon>Insecta</taxon>
        <taxon>Pterygota</taxon>
        <taxon>Neoptera</taxon>
        <taxon>Endopterygota</taxon>
        <taxon>Hymenoptera</taxon>
        <taxon>Apocrita</taxon>
        <taxon>Aculeata</taxon>
        <taxon>Apoidea</taxon>
        <taxon>Anthophila</taxon>
        <taxon>Halictidae</taxon>
        <taxon>Rophitinae</taxon>
        <taxon>Dufourea</taxon>
    </lineage>
</organism>
<gene>
    <name evidence="1" type="ORF">WN55_03762</name>
</gene>
<evidence type="ECO:0000313" key="1">
    <source>
        <dbReference type="EMBL" id="KZC12248.1"/>
    </source>
</evidence>
<evidence type="ECO:0000313" key="2">
    <source>
        <dbReference type="Proteomes" id="UP000076502"/>
    </source>
</evidence>
<sequence length="51" mass="5706">MEGELINIVNEKVAKIVDVLTTDFEETKIVFGLIMRSVYSFVQLASSVIQS</sequence>
<protein>
    <submittedName>
        <fullName evidence="1">Uncharacterized protein</fullName>
    </submittedName>
</protein>
<dbReference type="Proteomes" id="UP000076502">
    <property type="component" value="Unassembled WGS sequence"/>
</dbReference>
<keyword evidence="2" id="KW-1185">Reference proteome</keyword>
<accession>A0A154PLT6</accession>
<name>A0A154PLT6_DUFNO</name>
<dbReference type="AlphaFoldDB" id="A0A154PLT6"/>